<reference evidence="1 2" key="1">
    <citation type="journal article" date="2014" name="Int. J. Syst. Evol. Microbiol.">
        <title>Complete genome sequence of Corynebacterium casei LMG S-19264T (=DSM 44701T), isolated from a smear-ripened cheese.</title>
        <authorList>
            <consortium name="US DOE Joint Genome Institute (JGI-PGF)"/>
            <person name="Walter F."/>
            <person name="Albersmeier A."/>
            <person name="Kalinowski J."/>
            <person name="Ruckert C."/>
        </authorList>
    </citation>
    <scope>NUCLEOTIDE SEQUENCE [LARGE SCALE GENOMIC DNA]</scope>
    <source>
        <strain evidence="1 2">CGMCC 1.9161</strain>
    </source>
</reference>
<dbReference type="EMBL" id="BMMF01000003">
    <property type="protein sequence ID" value="GGK26798.1"/>
    <property type="molecule type" value="Genomic_DNA"/>
</dbReference>
<evidence type="ECO:0000313" key="2">
    <source>
        <dbReference type="Proteomes" id="UP000600449"/>
    </source>
</evidence>
<sequence>MSGVETNERPWTYEQVQELIAMARENVPASIISMKTKRSQQAVHAKLSELGLSVPPEA</sequence>
<dbReference type="RefSeq" id="WP_188910552.1">
    <property type="nucleotide sequence ID" value="NZ_BMMF01000003.1"/>
</dbReference>
<accession>A0A917V2B0</accession>
<keyword evidence="2" id="KW-1185">Reference proteome</keyword>
<name>A0A917V2B0_9HYPH</name>
<proteinExistence type="predicted"/>
<gene>
    <name evidence="1" type="ORF">GCM10011322_11570</name>
</gene>
<comment type="caution">
    <text evidence="1">The sequence shown here is derived from an EMBL/GenBank/DDBJ whole genome shotgun (WGS) entry which is preliminary data.</text>
</comment>
<dbReference type="Proteomes" id="UP000600449">
    <property type="component" value="Unassembled WGS sequence"/>
</dbReference>
<dbReference type="AlphaFoldDB" id="A0A917V2B0"/>
<organism evidence="1 2">
    <name type="scientific">Salinarimonas ramus</name>
    <dbReference type="NCBI Taxonomy" id="690164"/>
    <lineage>
        <taxon>Bacteria</taxon>
        <taxon>Pseudomonadati</taxon>
        <taxon>Pseudomonadota</taxon>
        <taxon>Alphaproteobacteria</taxon>
        <taxon>Hyphomicrobiales</taxon>
        <taxon>Salinarimonadaceae</taxon>
        <taxon>Salinarimonas</taxon>
    </lineage>
</organism>
<protein>
    <submittedName>
        <fullName evidence="1">Uncharacterized protein</fullName>
    </submittedName>
</protein>
<evidence type="ECO:0000313" key="1">
    <source>
        <dbReference type="EMBL" id="GGK26798.1"/>
    </source>
</evidence>